<dbReference type="OrthoDB" id="6407164at2759"/>
<dbReference type="InterPro" id="IPR035979">
    <property type="entry name" value="RBD_domain_sf"/>
</dbReference>
<feature type="region of interest" description="Disordered" evidence="3">
    <location>
        <begin position="99"/>
        <end position="304"/>
    </location>
</feature>
<feature type="domain" description="RRM" evidence="4">
    <location>
        <begin position="502"/>
        <end position="580"/>
    </location>
</feature>
<feature type="region of interest" description="Disordered" evidence="3">
    <location>
        <begin position="2141"/>
        <end position="2181"/>
    </location>
</feature>
<feature type="domain" description="RRM" evidence="4">
    <location>
        <begin position="6"/>
        <end position="81"/>
    </location>
</feature>
<feature type="compositionally biased region" description="Gly residues" evidence="3">
    <location>
        <begin position="1154"/>
        <end position="1175"/>
    </location>
</feature>
<feature type="compositionally biased region" description="Low complexity" evidence="3">
    <location>
        <begin position="2083"/>
        <end position="2095"/>
    </location>
</feature>
<dbReference type="PANTHER" id="PTHR23189">
    <property type="entry name" value="RNA RECOGNITION MOTIF-CONTAINING"/>
    <property type="match status" value="1"/>
</dbReference>
<feature type="compositionally biased region" description="Basic and acidic residues" evidence="3">
    <location>
        <begin position="3376"/>
        <end position="3401"/>
    </location>
</feature>
<feature type="compositionally biased region" description="Basic and acidic residues" evidence="3">
    <location>
        <begin position="3021"/>
        <end position="3034"/>
    </location>
</feature>
<feature type="region of interest" description="Disordered" evidence="3">
    <location>
        <begin position="1695"/>
        <end position="1725"/>
    </location>
</feature>
<feature type="compositionally biased region" description="Basic and acidic residues" evidence="3">
    <location>
        <begin position="2535"/>
        <end position="2924"/>
    </location>
</feature>
<feature type="compositionally biased region" description="Basic and acidic residues" evidence="3">
    <location>
        <begin position="3201"/>
        <end position="3319"/>
    </location>
</feature>
<proteinExistence type="predicted"/>
<feature type="compositionally biased region" description="Basic residues" evidence="3">
    <location>
        <begin position="3035"/>
        <end position="3045"/>
    </location>
</feature>
<evidence type="ECO:0000313" key="6">
    <source>
        <dbReference type="Proteomes" id="UP000271974"/>
    </source>
</evidence>
<comment type="caution">
    <text evidence="5">The sequence shown here is derived from an EMBL/GenBank/DDBJ whole genome shotgun (WGS) entry which is preliminary data.</text>
</comment>
<feature type="compositionally biased region" description="Polar residues" evidence="3">
    <location>
        <begin position="986"/>
        <end position="998"/>
    </location>
</feature>
<feature type="compositionally biased region" description="Polar residues" evidence="3">
    <location>
        <begin position="799"/>
        <end position="811"/>
    </location>
</feature>
<dbReference type="InterPro" id="IPR000504">
    <property type="entry name" value="RRM_dom"/>
</dbReference>
<feature type="compositionally biased region" description="Acidic residues" evidence="3">
    <location>
        <begin position="3006"/>
        <end position="3020"/>
    </location>
</feature>
<feature type="compositionally biased region" description="Acidic residues" evidence="3">
    <location>
        <begin position="1505"/>
        <end position="1515"/>
    </location>
</feature>
<feature type="region of interest" description="Disordered" evidence="3">
    <location>
        <begin position="1288"/>
        <end position="1346"/>
    </location>
</feature>
<feature type="compositionally biased region" description="Basic and acidic residues" evidence="3">
    <location>
        <begin position="3429"/>
        <end position="3492"/>
    </location>
</feature>
<dbReference type="Gene3D" id="3.30.70.330">
    <property type="match status" value="4"/>
</dbReference>
<feature type="region of interest" description="Disordered" evidence="3">
    <location>
        <begin position="3366"/>
        <end position="3554"/>
    </location>
</feature>
<feature type="compositionally biased region" description="Basic residues" evidence="3">
    <location>
        <begin position="3096"/>
        <end position="3112"/>
    </location>
</feature>
<evidence type="ECO:0000256" key="3">
    <source>
        <dbReference type="SAM" id="MobiDB-lite"/>
    </source>
</evidence>
<dbReference type="SUPFAM" id="SSF54928">
    <property type="entry name" value="RNA-binding domain, RBD"/>
    <property type="match status" value="3"/>
</dbReference>
<reference evidence="5 6" key="1">
    <citation type="submission" date="2019-01" db="EMBL/GenBank/DDBJ databases">
        <title>A draft genome assembly of the solar-powered sea slug Elysia chlorotica.</title>
        <authorList>
            <person name="Cai H."/>
            <person name="Li Q."/>
            <person name="Fang X."/>
            <person name="Li J."/>
            <person name="Curtis N.E."/>
            <person name="Altenburger A."/>
            <person name="Shibata T."/>
            <person name="Feng M."/>
            <person name="Maeda T."/>
            <person name="Schwartz J.A."/>
            <person name="Shigenobu S."/>
            <person name="Lundholm N."/>
            <person name="Nishiyama T."/>
            <person name="Yang H."/>
            <person name="Hasebe M."/>
            <person name="Li S."/>
            <person name="Pierce S.K."/>
            <person name="Wang J."/>
        </authorList>
    </citation>
    <scope>NUCLEOTIDE SEQUENCE [LARGE SCALE GENOMIC DNA]</scope>
    <source>
        <strain evidence="5">EC2010</strain>
        <tissue evidence="5">Whole organism of an adult</tissue>
    </source>
</reference>
<feature type="compositionally biased region" description="Basic and acidic residues" evidence="3">
    <location>
        <begin position="1313"/>
        <end position="1331"/>
    </location>
</feature>
<feature type="compositionally biased region" description="Basic and acidic residues" evidence="3">
    <location>
        <begin position="2955"/>
        <end position="2969"/>
    </location>
</feature>
<evidence type="ECO:0000256" key="1">
    <source>
        <dbReference type="ARBA" id="ARBA00022884"/>
    </source>
</evidence>
<feature type="compositionally biased region" description="Basic and acidic residues" evidence="3">
    <location>
        <begin position="2379"/>
        <end position="2519"/>
    </location>
</feature>
<feature type="compositionally biased region" description="Basic and acidic residues" evidence="3">
    <location>
        <begin position="3165"/>
        <end position="3176"/>
    </location>
</feature>
<feature type="compositionally biased region" description="Low complexity" evidence="3">
    <location>
        <begin position="2345"/>
        <end position="2359"/>
    </location>
</feature>
<feature type="compositionally biased region" description="Polar residues" evidence="3">
    <location>
        <begin position="2108"/>
        <end position="2124"/>
    </location>
</feature>
<gene>
    <name evidence="5" type="ORF">EGW08_004319</name>
</gene>
<feature type="compositionally biased region" description="Polar residues" evidence="3">
    <location>
        <begin position="102"/>
        <end position="115"/>
    </location>
</feature>
<feature type="compositionally biased region" description="Low complexity" evidence="3">
    <location>
        <begin position="195"/>
        <end position="285"/>
    </location>
</feature>
<evidence type="ECO:0000313" key="5">
    <source>
        <dbReference type="EMBL" id="RUS87903.1"/>
    </source>
</evidence>
<dbReference type="GO" id="GO:0003723">
    <property type="term" value="F:RNA binding"/>
    <property type="evidence" value="ECO:0007669"/>
    <property type="project" value="UniProtKB-UniRule"/>
</dbReference>
<protein>
    <recommendedName>
        <fullName evidence="4">RRM domain-containing protein</fullName>
    </recommendedName>
</protein>
<feature type="region of interest" description="Disordered" evidence="3">
    <location>
        <begin position="1795"/>
        <end position="1829"/>
    </location>
</feature>
<sequence>MVRETRYLIVRNLPESCSEETVIDHFQRYGKIQSVKLQAAKENGGTGTATVAFNDIKSAAKAHHASNSLGEATLRTDYWEGSTQTPVLVASVPPIGGAPGTAGSSARGVTSSGGSYANPPASRPVSSFASWAKGPVEDDGGLQDKGDSNSALSGSGGGSASLAGTLPQDKSATSFDIPRGRARERFNKKKKFEKSGSFGRHGTSSRSLEAARSQSEAAAAAANTASAPSSSSLPSATQSASSLSAPASSSSSSVPHSAPSSTMVPSAVSSSAGSGSVGVTSSSIAPPAVSSNGPLSSSSSSSLTNHPVIVLTDGKDATNISTASAAATTTTANNSTAAASSSSSSSSAAITSAVNNIINNNNNNGSGTPAGKDSTTITARDSSSNISRSRPHTASPSSRHGTHSRHGAAPNRKSGSHRSRSGSLASRSRSRSHGSRSSSSRSDSSGTSRSTSPHRSFSNSTMRPQSMVGASRLVSSSDAKDLHVRRSGEDSSATGDADRRSLGICVTGLPMRSTDSSLRDGLYHEYKKHGKVTTVQIFGEGDNRCAVVSFRKPEDASKALEASQGKTFFGAKIKVTSHEGVEVDDTDRSSDNDSMDEYHQKSTRTLFVGNLEKETTTQDLIDKFRQFGEIIDVDIKRQGATTAFAFVQYVDIASVVAAWRAMEGEHIGINKIKLGFGKSMPTCCVWLDNIPNDMSNRALRSALGRYGEISYSFVDRHRNKSLVCFNSFEDAQHCVSDIKQRPHFLHTKKKLQIDFASRECHTDFLDIYLLSPVEARSLSPDESRVHKFRSQRGVDNYQDDGSPSTYGFNSTRGGGSVFNAPRNSSRNSSTSGSRRSRAFNDYPEENHSSSRRSSRREDFSTGGAFYSKSGDDYDAVLREYGHSQRERRERDQSPRRVDSQSRRGSRDVSLDRYDDQRSKDRAASSVHNSRDTSPSSEHNSFRSESHRYRSSRDEKYSSRTERYTEDSKGEGKDFDVLATHSHRSSRMASPQYINSNSMHSHESDFGTRRGSRAGSRGSPSQSPDVTLVDDTYSTSARGGFYPEDYKRSVVADDDIGSPYSSSKRRDVIDIDSASAKSRSLALLSNNKLGAEVAKTAAEKGRKRIFDENLSASTVAALDQKLLRKLEKSSPLSGSEREKARHMFGKLNSGKHRSGGGTVGSPGGLSSGGSQGGGSENGSAGEDLHHLHQRKQILLMQIKELGDDAGAGAALVGGAGTTSDSDSPHFVKSVAVKDALRRSGRTHDASSKTDEDRLAWRADKLRRSTEIRRSDSRGPYYPSREDRVLGFDEEGSLEGNHSDSDYDSEKQRSKRRRAEAARDSESVKSKDYHRQGSVELSDSEDFDKKPDISARLNSSALEGGRSGCDIRSNSLGSNHLYEDKTLDMSTSPCDNGDLFKDRLSDKDILVINKHRNLSKSNASYLSRKNWSKEHNSVRETSPVNCFSPALSDRGEEEDSVASSSLTEKSSKHPSSPPAWKCALLASPVPQDNDSDPDLSYLNNFEPAPDPLDDDMDDECLSDSSLVGGEKPPGPEPGEASYEERIRAIDRFLNMVPSSKVSQEFSLGGGLSSSASLASTKEATNNNDGGAATNLYAKYRIRKREEGTAVGGAADVAGVDNSSVIEQPSLIVQRVLSKKSILDQDFKRLEQFNKYDSSSGILGSTSGNTCGVLKDMPQLMLPTSASTTSLAAMIKEEPLESPRSLSSKLAPPSSALWPPLSPSVNPVTTSSSVLQPTVTTSMAGSTLAISSSSSSLSLPSSSIPSALGSSSRALTTSSVSAPISSISVSYENSLDKSSVKTSSVTLKTSSSSSGSSSKTVGPQSNLLSSSSSSSPLSSILSTVTTKHTSVVSSSVSSSSSSIPVLVSSSTSHVLNVKHSSSSASSVSSSLSSSVLSSTLSNSSSIQIKPEISSSQFPTSLTSSSSSSSVTLSVTTSVTSSARLSSSIHPVCPPATLTAPVRPSCVVTSGGDLTTPAAAPFTQGHSSKSQLVPTLGQEAPLLSSSGFDPEPREANSTASDLCPRLPGDHRSAKVTAGHAPDEKKDPNHPSSKSGSAAVTTNRSGNNPELTINLWGSKADQTSANAEDNTSSKSSKSTVLLSKPEVVTPDIESPVSVKSGTSSTDSVPLSSLDTKPCIAVSEEKTANLLSADHGGAQVKVEPVSPAKKSIENIPKENNTDGKDHNDKTSSISNILVPKKCELSVPVSATQATVLTVSSKNCPEKDEKLSSSDLCPLPKGKLDSISPSSSASLAIKDEDGSTSALQTSRPSSSSVSTTSSSSSMAPITSVTSTKPSTDKSEKKTPSKPSARSSASGRTEALFAPDVKLEQPQQKATSSSSSSSKDSKHRDGHKASSQSGGSKPSSISGGSSGGNDKKSVKSQSSKDSGSGDKKESTSGNSEKTDRKTDSAHKAHETSSKSKEADKSKIKEKRDQSKDGEKGSRKEKEEAKRKEDKRSLERKDERKGSLSKEEKKNEKKLDDKKDKSAMKQDTLKHSKSDQDLNKKEKDKKLKEKTKESGGKDKLDKKLIPGLSCVSKHSASPDAKPETKLSKGNEGKASQKESTSKADKEKQDSTTSKSDSKAPTKQEAKHKGDQKSSTKAGDSKLESKEMQAKKSNSDGSQKVKKESDKTGSDSQQKGKKDEEKQSSDGVSKGKKDSEKSSADSVQKSKKEGEKEKDATKQSSSKHSDKAQRQKQKEEERLKEKQRLKEQKEKEEKERKEKEEKEKQKEREEKERQKEKEREERERQKEKEREEKERQKAEKEKKEKEEKERKEREEKERLRREKEERERQKEKEREERERQKEKEREDKERKEKEERERLKKEKEEKEKAKQKEREEKERLEKEKRETEEKERLKKEKERKEKKEKEKKKAKEEKLKKEKEEKEKARAKKEKEEKMKKEREEKEKAKKEKEKKEKEKDKDREKEDKEEKKKAPPPKKQKRNELAALLDSNDSFPMIFTSMYDRVKTQRNREAEHHPNKSPSSASQRSSTDKHKKSSSKKSKSKSALYYSTSDLSDDDNLSETNDSEDQSSKLDLPSKESKPKKTKQVKKRPHVSSSSSSSSSCEDDDDALLSATKSKGGKKTDIFSSDSEDESFPPPSSKSTKQSKSKSKPPAPKKKKVRADSLDSVGSNSKDGFVKPQLLSSVTETESLDDMDLSETELPKVSKVQKKKSKTTEKTEKRDSSVESLSKKSSKADRDSSVESVVRKPSKPEKSHKNKTNHAEKDDSPPLKKAKLEPKKAKHGEEKDKSSVKEDARPATDDKKADHTEDLQLRKSETKKESDASKDPIKSSSDKHKSKDKLSAEKSSQEAKNLSEKKKKKEREDGTVKKKKKKKYDSEAEEAQVNSLLTKMYADKERKKKKAVQSVFDIESDDLSLSEASLDVSQDKKSSLFSKEEASSVKAKDKKVDPLFDTEEDIEPEEKPQKVKLASEAAIKLETMEKANDQNKKEDQAEKKKEDHVEKHEKKKDDHIEKQEKKKDDHIEKQEKKKEEHAEKQEKRRTIILKNKRKRRMIISKNKRKRRMIILKDKRKRKKNMQKNKRRRKSSRIRNRRLQRRRKGRLK</sequence>
<feature type="region of interest" description="Disordered" evidence="3">
    <location>
        <begin position="2211"/>
        <end position="3336"/>
    </location>
</feature>
<feature type="compositionally biased region" description="Polar residues" evidence="3">
    <location>
        <begin position="373"/>
        <end position="399"/>
    </location>
</feature>
<feature type="compositionally biased region" description="Polar residues" evidence="3">
    <location>
        <begin position="2071"/>
        <end position="2081"/>
    </location>
</feature>
<feature type="compositionally biased region" description="Basic residues" evidence="3">
    <location>
        <begin position="2984"/>
        <end position="2995"/>
    </location>
</feature>
<dbReference type="SMART" id="SM00360">
    <property type="entry name" value="RRM"/>
    <property type="match status" value="4"/>
</dbReference>
<feature type="compositionally biased region" description="Polar residues" evidence="3">
    <location>
        <begin position="2297"/>
        <end position="2307"/>
    </location>
</feature>
<feature type="compositionally biased region" description="Basic and acidic residues" evidence="3">
    <location>
        <begin position="2160"/>
        <end position="2179"/>
    </location>
</feature>
<feature type="compositionally biased region" description="Low complexity" evidence="3">
    <location>
        <begin position="822"/>
        <end position="833"/>
    </location>
</feature>
<evidence type="ECO:0000259" key="4">
    <source>
        <dbReference type="PROSITE" id="PS50102"/>
    </source>
</evidence>
<keyword evidence="6" id="KW-1185">Reference proteome</keyword>
<dbReference type="STRING" id="188477.A0A3S1CB31"/>
<feature type="region of interest" description="Disordered" evidence="3">
    <location>
        <begin position="1144"/>
        <end position="1181"/>
    </location>
</feature>
<accession>A0A3S1CB31</accession>
<dbReference type="PROSITE" id="PS50102">
    <property type="entry name" value="RRM"/>
    <property type="match status" value="4"/>
</dbReference>
<feature type="region of interest" description="Disordered" evidence="3">
    <location>
        <begin position="780"/>
        <end position="1029"/>
    </location>
</feature>
<feature type="compositionally biased region" description="Basic and acidic residues" evidence="3">
    <location>
        <begin position="478"/>
        <end position="489"/>
    </location>
</feature>
<feature type="compositionally biased region" description="Basic residues" evidence="3">
    <location>
        <begin position="1144"/>
        <end position="1153"/>
    </location>
</feature>
<feature type="compositionally biased region" description="Polar residues" evidence="3">
    <location>
        <begin position="925"/>
        <end position="938"/>
    </location>
</feature>
<dbReference type="InterPro" id="IPR012677">
    <property type="entry name" value="Nucleotide-bd_a/b_plait_sf"/>
</dbReference>
<feature type="compositionally biased region" description="Low complexity" evidence="3">
    <location>
        <begin position="2234"/>
        <end position="2245"/>
    </location>
</feature>
<dbReference type="FunFam" id="3.30.70.330:FF:000088">
    <property type="entry name" value="msx2-interacting protein-like isoform X1"/>
    <property type="match status" value="1"/>
</dbReference>
<feature type="domain" description="RRM" evidence="4">
    <location>
        <begin position="683"/>
        <end position="758"/>
    </location>
</feature>
<feature type="compositionally biased region" description="Low complexity" evidence="3">
    <location>
        <begin position="2258"/>
        <end position="2283"/>
    </location>
</feature>
<feature type="region of interest" description="Disordered" evidence="3">
    <location>
        <begin position="1427"/>
        <end position="1536"/>
    </location>
</feature>
<feature type="region of interest" description="Disordered" evidence="3">
    <location>
        <begin position="359"/>
        <end position="498"/>
    </location>
</feature>
<feature type="compositionally biased region" description="Low complexity" evidence="3">
    <location>
        <begin position="435"/>
        <end position="456"/>
    </location>
</feature>
<feature type="compositionally biased region" description="Acidic residues" evidence="3">
    <location>
        <begin position="3141"/>
        <end position="3150"/>
    </location>
</feature>
<keyword evidence="1 2" id="KW-0694">RNA-binding</keyword>
<feature type="compositionally biased region" description="Polar residues" evidence="3">
    <location>
        <begin position="2041"/>
        <end position="2062"/>
    </location>
</feature>
<feature type="compositionally biased region" description="Basic residues" evidence="3">
    <location>
        <begin position="3493"/>
        <end position="3554"/>
    </location>
</feature>
<name>A0A3S1CB31_ELYCH</name>
<feature type="compositionally biased region" description="Basic and acidic residues" evidence="3">
    <location>
        <begin position="1295"/>
        <end position="1306"/>
    </location>
</feature>
<feature type="domain" description="RRM" evidence="4">
    <location>
        <begin position="604"/>
        <end position="679"/>
    </location>
</feature>
<feature type="region of interest" description="Disordered" evidence="3">
    <location>
        <begin position="1992"/>
        <end position="2124"/>
    </location>
</feature>
<dbReference type="Pfam" id="PF00076">
    <property type="entry name" value="RRM_1"/>
    <property type="match status" value="3"/>
</dbReference>
<evidence type="ECO:0000256" key="2">
    <source>
        <dbReference type="PROSITE-ProRule" id="PRU00176"/>
    </source>
</evidence>
<feature type="compositionally biased region" description="Basic and acidic residues" evidence="3">
    <location>
        <begin position="939"/>
        <end position="975"/>
    </location>
</feature>
<organism evidence="5 6">
    <name type="scientific">Elysia chlorotica</name>
    <name type="common">Eastern emerald elysia</name>
    <name type="synonym">Sea slug</name>
    <dbReference type="NCBI Taxonomy" id="188477"/>
    <lineage>
        <taxon>Eukaryota</taxon>
        <taxon>Metazoa</taxon>
        <taxon>Spiralia</taxon>
        <taxon>Lophotrochozoa</taxon>
        <taxon>Mollusca</taxon>
        <taxon>Gastropoda</taxon>
        <taxon>Heterobranchia</taxon>
        <taxon>Euthyneura</taxon>
        <taxon>Panpulmonata</taxon>
        <taxon>Sacoglossa</taxon>
        <taxon>Placobranchoidea</taxon>
        <taxon>Plakobranchidae</taxon>
        <taxon>Elysia</taxon>
    </lineage>
</organism>
<dbReference type="Proteomes" id="UP000271974">
    <property type="component" value="Unassembled WGS sequence"/>
</dbReference>
<feature type="region of interest" description="Disordered" evidence="3">
    <location>
        <begin position="3342"/>
        <end position="3361"/>
    </location>
</feature>
<dbReference type="EMBL" id="RQTK01000097">
    <property type="protein sequence ID" value="RUS87903.1"/>
    <property type="molecule type" value="Genomic_DNA"/>
</dbReference>
<feature type="compositionally biased region" description="Basic and acidic residues" evidence="3">
    <location>
        <begin position="869"/>
        <end position="922"/>
    </location>
</feature>